<name>A0A0A1TLG8_9HYPO</name>
<dbReference type="GO" id="GO:0000978">
    <property type="term" value="F:RNA polymerase II cis-regulatory region sequence-specific DNA binding"/>
    <property type="evidence" value="ECO:0007669"/>
    <property type="project" value="TreeGrafter"/>
</dbReference>
<dbReference type="Proteomes" id="UP000039046">
    <property type="component" value="Unassembled WGS sequence"/>
</dbReference>
<evidence type="ECO:0000313" key="4">
    <source>
        <dbReference type="EMBL" id="CEJ91810.1"/>
    </source>
</evidence>
<feature type="domain" description="Myb-like" evidence="2">
    <location>
        <begin position="250"/>
        <end position="299"/>
    </location>
</feature>
<dbReference type="InterPro" id="IPR001005">
    <property type="entry name" value="SANT/Myb"/>
</dbReference>
<evidence type="ECO:0000256" key="1">
    <source>
        <dbReference type="SAM" id="MobiDB-lite"/>
    </source>
</evidence>
<dbReference type="Pfam" id="PF00249">
    <property type="entry name" value="Myb_DNA-binding"/>
    <property type="match status" value="2"/>
</dbReference>
<dbReference type="AlphaFoldDB" id="A0A0A1TLG8"/>
<dbReference type="GO" id="GO:0000278">
    <property type="term" value="P:mitotic cell cycle"/>
    <property type="evidence" value="ECO:0007669"/>
    <property type="project" value="TreeGrafter"/>
</dbReference>
<evidence type="ECO:0000259" key="2">
    <source>
        <dbReference type="PROSITE" id="PS50090"/>
    </source>
</evidence>
<gene>
    <name evidence="4" type="ORF">VHEMI07501</name>
</gene>
<dbReference type="SUPFAM" id="SSF46689">
    <property type="entry name" value="Homeodomain-like"/>
    <property type="match status" value="1"/>
</dbReference>
<dbReference type="Gene3D" id="1.10.10.60">
    <property type="entry name" value="Homeodomain-like"/>
    <property type="match status" value="1"/>
</dbReference>
<dbReference type="EMBL" id="CDHN01000004">
    <property type="protein sequence ID" value="CEJ91810.1"/>
    <property type="molecule type" value="Genomic_DNA"/>
</dbReference>
<dbReference type="CDD" id="cd00167">
    <property type="entry name" value="SANT"/>
    <property type="match status" value="2"/>
</dbReference>
<feature type="compositionally biased region" description="Low complexity" evidence="1">
    <location>
        <begin position="168"/>
        <end position="192"/>
    </location>
</feature>
<dbReference type="PROSITE" id="PS50090">
    <property type="entry name" value="MYB_LIKE"/>
    <property type="match status" value="1"/>
</dbReference>
<dbReference type="GO" id="GO:0000981">
    <property type="term" value="F:DNA-binding transcription factor activity, RNA polymerase II-specific"/>
    <property type="evidence" value="ECO:0007669"/>
    <property type="project" value="TreeGrafter"/>
</dbReference>
<organism evidence="4 5">
    <name type="scientific">[Torrubiella] hemipterigena</name>
    <dbReference type="NCBI Taxonomy" id="1531966"/>
    <lineage>
        <taxon>Eukaryota</taxon>
        <taxon>Fungi</taxon>
        <taxon>Dikarya</taxon>
        <taxon>Ascomycota</taxon>
        <taxon>Pezizomycotina</taxon>
        <taxon>Sordariomycetes</taxon>
        <taxon>Hypocreomycetidae</taxon>
        <taxon>Hypocreales</taxon>
        <taxon>Clavicipitaceae</taxon>
        <taxon>Clavicipitaceae incertae sedis</taxon>
        <taxon>'Torrubiella' clade</taxon>
    </lineage>
</organism>
<dbReference type="GO" id="GO:0005634">
    <property type="term" value="C:nucleus"/>
    <property type="evidence" value="ECO:0007669"/>
    <property type="project" value="TreeGrafter"/>
</dbReference>
<dbReference type="STRING" id="1531966.A0A0A1TLG8"/>
<dbReference type="GO" id="GO:0045944">
    <property type="term" value="P:positive regulation of transcription by RNA polymerase II"/>
    <property type="evidence" value="ECO:0007669"/>
    <property type="project" value="TreeGrafter"/>
</dbReference>
<accession>A0A0A1TLG8</accession>
<sequence>MPVARSLLVFRSRQAFFSLKLKKVDHPPATSTFVPLRLFPLLSLYIYIDLLSSKPLGSRVAYIARPSPLYFCTRADEHSLALPLPQFALPISPFATSLQHLSTMQQWQVGPVPEYVYSNSGHPPNDMHNNPYQPDMTRRTDFPYGAPQPNMGDPQQHHQTPVPPPMGVPQQQQPPSGPPSQQQTPTPAHAQPNRQRKRPAPGTAPVVPTTMNAGQVQAPVPTAPTSQTIISPPIMAPTDDAGAIAPPPAKKSRTNTPWTPQEELRLKQMRDEGKSWAEIAKTFPTRTEGSVKKHWYKDMHYAEFAEDESQALLNAIKEYENNKWKVIGQKVGKPAKACEQYAKEHFPDLFTHGKGR</sequence>
<feature type="domain" description="HTH myb-type" evidence="3">
    <location>
        <begin position="250"/>
        <end position="303"/>
    </location>
</feature>
<dbReference type="InterPro" id="IPR009057">
    <property type="entry name" value="Homeodomain-like_sf"/>
</dbReference>
<dbReference type="PANTHER" id="PTHR45614:SF238">
    <property type="entry name" value="MYB-LIKE TRANSCRIPTION FACTOR (EUROFUNG)"/>
    <property type="match status" value="1"/>
</dbReference>
<protein>
    <submittedName>
        <fullName evidence="4">Putative MYB DNA-binding domain-containing protein</fullName>
    </submittedName>
</protein>
<feature type="region of interest" description="Disordered" evidence="1">
    <location>
        <begin position="115"/>
        <end position="209"/>
    </location>
</feature>
<dbReference type="PROSITE" id="PS51294">
    <property type="entry name" value="HTH_MYB"/>
    <property type="match status" value="1"/>
</dbReference>
<dbReference type="InterPro" id="IPR050560">
    <property type="entry name" value="MYB_TF"/>
</dbReference>
<dbReference type="PANTHER" id="PTHR45614">
    <property type="entry name" value="MYB PROTEIN-RELATED"/>
    <property type="match status" value="1"/>
</dbReference>
<keyword evidence="4" id="KW-0238">DNA-binding</keyword>
<dbReference type="SMART" id="SM00717">
    <property type="entry name" value="SANT"/>
    <property type="match status" value="2"/>
</dbReference>
<feature type="compositionally biased region" description="Low complexity" evidence="1">
    <location>
        <begin position="200"/>
        <end position="209"/>
    </location>
</feature>
<dbReference type="OrthoDB" id="2143914at2759"/>
<evidence type="ECO:0000259" key="3">
    <source>
        <dbReference type="PROSITE" id="PS51294"/>
    </source>
</evidence>
<dbReference type="InterPro" id="IPR017930">
    <property type="entry name" value="Myb_dom"/>
</dbReference>
<reference evidence="4 5" key="1">
    <citation type="journal article" date="2015" name="Genome Announc.">
        <title>Draft Genome Sequence and Gene Annotation of the Entomopathogenic Fungus Verticillium hemipterigenum.</title>
        <authorList>
            <person name="Horn F."/>
            <person name="Habel A."/>
            <person name="Scharf D.H."/>
            <person name="Dworschak J."/>
            <person name="Brakhage A.A."/>
            <person name="Guthke R."/>
            <person name="Hertweck C."/>
            <person name="Linde J."/>
        </authorList>
    </citation>
    <scope>NUCLEOTIDE SEQUENCE [LARGE SCALE GENOMIC DNA]</scope>
</reference>
<keyword evidence="5" id="KW-1185">Reference proteome</keyword>
<evidence type="ECO:0000313" key="5">
    <source>
        <dbReference type="Proteomes" id="UP000039046"/>
    </source>
</evidence>
<proteinExistence type="predicted"/>
<feature type="compositionally biased region" description="Polar residues" evidence="1">
    <location>
        <begin position="117"/>
        <end position="132"/>
    </location>
</feature>